<accession>A0A9N7VUT1</accession>
<proteinExistence type="predicted"/>
<protein>
    <submittedName>
        <fullName evidence="1">Uncharacterized protein</fullName>
    </submittedName>
</protein>
<organism evidence="1 2">
    <name type="scientific">Pleuronectes platessa</name>
    <name type="common">European plaice</name>
    <dbReference type="NCBI Taxonomy" id="8262"/>
    <lineage>
        <taxon>Eukaryota</taxon>
        <taxon>Metazoa</taxon>
        <taxon>Chordata</taxon>
        <taxon>Craniata</taxon>
        <taxon>Vertebrata</taxon>
        <taxon>Euteleostomi</taxon>
        <taxon>Actinopterygii</taxon>
        <taxon>Neopterygii</taxon>
        <taxon>Teleostei</taxon>
        <taxon>Neoteleostei</taxon>
        <taxon>Acanthomorphata</taxon>
        <taxon>Carangaria</taxon>
        <taxon>Pleuronectiformes</taxon>
        <taxon>Pleuronectoidei</taxon>
        <taxon>Pleuronectidae</taxon>
        <taxon>Pleuronectes</taxon>
    </lineage>
</organism>
<dbReference type="EMBL" id="CADEAL010004225">
    <property type="protein sequence ID" value="CAB1454751.1"/>
    <property type="molecule type" value="Genomic_DNA"/>
</dbReference>
<evidence type="ECO:0000313" key="2">
    <source>
        <dbReference type="Proteomes" id="UP001153269"/>
    </source>
</evidence>
<dbReference type="AlphaFoldDB" id="A0A9N7VUT1"/>
<dbReference type="Proteomes" id="UP001153269">
    <property type="component" value="Unassembled WGS sequence"/>
</dbReference>
<evidence type="ECO:0000313" key="1">
    <source>
        <dbReference type="EMBL" id="CAB1454751.1"/>
    </source>
</evidence>
<name>A0A9N7VUT1_PLEPL</name>
<gene>
    <name evidence="1" type="ORF">PLEPLA_LOCUS42518</name>
</gene>
<sequence>MSAQGLLSSVFSCSLSPKSISKRRLRQTRSLDPVLMRHYGTDAEESPYKVCRSLLETHMTTLSAYTLTETGLLYGTELELLARCRSIQPASAHSNITR</sequence>
<keyword evidence="2" id="KW-1185">Reference proteome</keyword>
<reference evidence="1" key="1">
    <citation type="submission" date="2020-03" db="EMBL/GenBank/DDBJ databases">
        <authorList>
            <person name="Weist P."/>
        </authorList>
    </citation>
    <scope>NUCLEOTIDE SEQUENCE</scope>
</reference>
<comment type="caution">
    <text evidence="1">The sequence shown here is derived from an EMBL/GenBank/DDBJ whole genome shotgun (WGS) entry which is preliminary data.</text>
</comment>